<dbReference type="Gene3D" id="3.40.50.720">
    <property type="entry name" value="NAD(P)-binding Rossmann-like Domain"/>
    <property type="match status" value="1"/>
</dbReference>
<dbReference type="EC" id="1.1.1.62" evidence="3"/>
<feature type="transmembrane region" description="Helical" evidence="5">
    <location>
        <begin position="12"/>
        <end position="36"/>
    </location>
</feature>
<dbReference type="InterPro" id="IPR002347">
    <property type="entry name" value="SDR_fam"/>
</dbReference>
<reference evidence="6" key="2">
    <citation type="submission" date="2025-09" db="UniProtKB">
        <authorList>
            <consortium name="Ensembl"/>
        </authorList>
    </citation>
    <scope>IDENTIFICATION</scope>
</reference>
<dbReference type="InterPro" id="IPR036291">
    <property type="entry name" value="NAD(P)-bd_dom_sf"/>
</dbReference>
<dbReference type="Ensembl" id="ENSPTET00000017192.1">
    <property type="protein sequence ID" value="ENSPTEP00000011380.1"/>
    <property type="gene ID" value="ENSPTEG00000012845.1"/>
</dbReference>
<evidence type="ECO:0000256" key="5">
    <source>
        <dbReference type="SAM" id="Phobius"/>
    </source>
</evidence>
<name>A0A8C9LL90_9PRIM</name>
<dbReference type="PANTHER" id="PTHR43899">
    <property type="entry name" value="RH59310P"/>
    <property type="match status" value="1"/>
</dbReference>
<evidence type="ECO:0000256" key="4">
    <source>
        <dbReference type="ARBA" id="ARBA00038261"/>
    </source>
</evidence>
<keyword evidence="1" id="KW-0443">Lipid metabolism</keyword>
<dbReference type="PANTHER" id="PTHR43899:SF13">
    <property type="entry name" value="RH59310P"/>
    <property type="match status" value="1"/>
</dbReference>
<dbReference type="GO" id="GO:0006694">
    <property type="term" value="P:steroid biosynthetic process"/>
    <property type="evidence" value="ECO:0007669"/>
    <property type="project" value="UniProtKB-KW"/>
</dbReference>
<keyword evidence="7" id="KW-1185">Reference proteome</keyword>
<reference evidence="6" key="1">
    <citation type="submission" date="2025-08" db="UniProtKB">
        <authorList>
            <consortium name="Ensembl"/>
        </authorList>
    </citation>
    <scope>IDENTIFICATION</scope>
</reference>
<feature type="transmembrane region" description="Helical" evidence="5">
    <location>
        <begin position="161"/>
        <end position="181"/>
    </location>
</feature>
<sequence length="215" mass="25111">MISPLPSCFEKFICCVGLVVFLKYSLCFICCTLNYIKSKVCLKNIKSYGKTVIVTGCTDGIGKALLYEFIKHDVDLLLISRNESELKNVKKDLIEKNKNFKGSIDYIVFDYNENNFASYKKIEAKIQNIDVGILVNNVGLSYPYPQVCVVYMNTQSDCVCAIYFVYVFYAYASCIYVMYVCHTRILCTYIMHVIYLFIYLFIYVCVFFFFFFFFF</sequence>
<keyword evidence="1" id="KW-0444">Lipid biosynthesis</keyword>
<comment type="similarity">
    <text evidence="4">Belongs to the short-chain dehydrogenases/reductases (SDR) family. 17-beta-HSD 3 subfamily.</text>
</comment>
<evidence type="ECO:0000256" key="1">
    <source>
        <dbReference type="ARBA" id="ARBA00022955"/>
    </source>
</evidence>
<keyword evidence="1" id="KW-0752">Steroid biosynthesis</keyword>
<evidence type="ECO:0000256" key="3">
    <source>
        <dbReference type="ARBA" id="ARBA00024072"/>
    </source>
</evidence>
<dbReference type="Proteomes" id="UP000694416">
    <property type="component" value="Unplaced"/>
</dbReference>
<proteinExistence type="inferred from homology"/>
<keyword evidence="5" id="KW-0812">Transmembrane</keyword>
<keyword evidence="5" id="KW-1133">Transmembrane helix</keyword>
<keyword evidence="5" id="KW-0472">Membrane</keyword>
<dbReference type="GO" id="GO:0004303">
    <property type="term" value="F:estradiol 17-beta-dehydrogenase [NAD(P)+] activity"/>
    <property type="evidence" value="ECO:0007669"/>
    <property type="project" value="UniProtKB-EC"/>
</dbReference>
<dbReference type="AlphaFoldDB" id="A0A8C9LL90"/>
<evidence type="ECO:0000313" key="6">
    <source>
        <dbReference type="Ensembl" id="ENSPTEP00000011380.1"/>
    </source>
</evidence>
<organism evidence="6 7">
    <name type="scientific">Piliocolobus tephrosceles</name>
    <name type="common">Ugandan red Colobus</name>
    <dbReference type="NCBI Taxonomy" id="591936"/>
    <lineage>
        <taxon>Eukaryota</taxon>
        <taxon>Metazoa</taxon>
        <taxon>Chordata</taxon>
        <taxon>Craniata</taxon>
        <taxon>Vertebrata</taxon>
        <taxon>Euteleostomi</taxon>
        <taxon>Mammalia</taxon>
        <taxon>Eutheria</taxon>
        <taxon>Euarchontoglires</taxon>
        <taxon>Primates</taxon>
        <taxon>Haplorrhini</taxon>
        <taxon>Catarrhini</taxon>
        <taxon>Cercopithecidae</taxon>
        <taxon>Colobinae</taxon>
        <taxon>Piliocolobus</taxon>
    </lineage>
</organism>
<protein>
    <recommendedName>
        <fullName evidence="3">17beta-estradiol 17-dehydrogenase</fullName>
        <ecNumber evidence="3">1.1.1.62</ecNumber>
    </recommendedName>
</protein>
<dbReference type="Pfam" id="PF00106">
    <property type="entry name" value="adh_short"/>
    <property type="match status" value="1"/>
</dbReference>
<dbReference type="InterPro" id="IPR051019">
    <property type="entry name" value="VLCFA-Steroid_DH"/>
</dbReference>
<dbReference type="SUPFAM" id="SSF51735">
    <property type="entry name" value="NAD(P)-binding Rossmann-fold domains"/>
    <property type="match status" value="1"/>
</dbReference>
<evidence type="ECO:0000256" key="2">
    <source>
        <dbReference type="ARBA" id="ARBA00023002"/>
    </source>
</evidence>
<accession>A0A8C9LL90</accession>
<keyword evidence="2" id="KW-0560">Oxidoreductase</keyword>
<feature type="transmembrane region" description="Helical" evidence="5">
    <location>
        <begin position="193"/>
        <end position="214"/>
    </location>
</feature>
<evidence type="ECO:0000313" key="7">
    <source>
        <dbReference type="Proteomes" id="UP000694416"/>
    </source>
</evidence>